<evidence type="ECO:0000313" key="7">
    <source>
        <dbReference type="Proteomes" id="UP000822688"/>
    </source>
</evidence>
<evidence type="ECO:0000256" key="4">
    <source>
        <dbReference type="ARBA" id="ARBA00023157"/>
    </source>
</evidence>
<organism evidence="6 7">
    <name type="scientific">Ceratodon purpureus</name>
    <name type="common">Fire moss</name>
    <name type="synonym">Dicranum purpureum</name>
    <dbReference type="NCBI Taxonomy" id="3225"/>
    <lineage>
        <taxon>Eukaryota</taxon>
        <taxon>Viridiplantae</taxon>
        <taxon>Streptophyta</taxon>
        <taxon>Embryophyta</taxon>
        <taxon>Bryophyta</taxon>
        <taxon>Bryophytina</taxon>
        <taxon>Bryopsida</taxon>
        <taxon>Dicranidae</taxon>
        <taxon>Pseudoditrichales</taxon>
        <taxon>Ditrichaceae</taxon>
        <taxon>Ceratodon</taxon>
    </lineage>
</organism>
<dbReference type="AlphaFoldDB" id="A0A8T0I549"/>
<keyword evidence="2" id="KW-0372">Hormone</keyword>
<accession>A0A8T0I549</accession>
<dbReference type="GO" id="GO:0005179">
    <property type="term" value="F:hormone activity"/>
    <property type="evidence" value="ECO:0007669"/>
    <property type="project" value="UniProtKB-KW"/>
</dbReference>
<keyword evidence="7" id="KW-1185">Reference proteome</keyword>
<proteinExistence type="inferred from homology"/>
<dbReference type="Pfam" id="PF05498">
    <property type="entry name" value="RALF"/>
    <property type="match status" value="1"/>
</dbReference>
<evidence type="ECO:0000256" key="3">
    <source>
        <dbReference type="ARBA" id="ARBA00022729"/>
    </source>
</evidence>
<dbReference type="EMBL" id="CM026424">
    <property type="protein sequence ID" value="KAG0578604.1"/>
    <property type="molecule type" value="Genomic_DNA"/>
</dbReference>
<feature type="signal peptide" evidence="5">
    <location>
        <begin position="1"/>
        <end position="22"/>
    </location>
</feature>
<name>A0A8T0I549_CERPU</name>
<protein>
    <submittedName>
        <fullName evidence="6">Uncharacterized protein</fullName>
    </submittedName>
</protein>
<evidence type="ECO:0000256" key="5">
    <source>
        <dbReference type="SAM" id="SignalP"/>
    </source>
</evidence>
<comment type="caution">
    <text evidence="6">The sequence shown here is derived from an EMBL/GenBank/DDBJ whole genome shotgun (WGS) entry which is preliminary data.</text>
</comment>
<dbReference type="Proteomes" id="UP000822688">
    <property type="component" value="Chromosome 4"/>
</dbReference>
<dbReference type="InterPro" id="IPR008801">
    <property type="entry name" value="RALF"/>
</dbReference>
<evidence type="ECO:0000256" key="1">
    <source>
        <dbReference type="ARBA" id="ARBA00009178"/>
    </source>
</evidence>
<evidence type="ECO:0000313" key="6">
    <source>
        <dbReference type="EMBL" id="KAG0578604.1"/>
    </source>
</evidence>
<dbReference type="OrthoDB" id="1613518at2759"/>
<dbReference type="PANTHER" id="PTHR33136">
    <property type="entry name" value="RAPID ALKALINIZATION FACTOR-LIKE"/>
    <property type="match status" value="1"/>
</dbReference>
<comment type="similarity">
    <text evidence="1">Belongs to the plant rapid alkalinization factor (RALF) family.</text>
</comment>
<dbReference type="PANTHER" id="PTHR33136:SF6">
    <property type="entry name" value="PROTEIN RALF-LIKE 34"/>
    <property type="match status" value="1"/>
</dbReference>
<gene>
    <name evidence="6" type="ORF">KC19_4G036200</name>
</gene>
<keyword evidence="3 5" id="KW-0732">Signal</keyword>
<reference evidence="6" key="1">
    <citation type="submission" date="2020-06" db="EMBL/GenBank/DDBJ databases">
        <title>WGS assembly of Ceratodon purpureus strain R40.</title>
        <authorList>
            <person name="Carey S.B."/>
            <person name="Jenkins J."/>
            <person name="Shu S."/>
            <person name="Lovell J.T."/>
            <person name="Sreedasyam A."/>
            <person name="Maumus F."/>
            <person name="Tiley G.P."/>
            <person name="Fernandez-Pozo N."/>
            <person name="Barry K."/>
            <person name="Chen C."/>
            <person name="Wang M."/>
            <person name="Lipzen A."/>
            <person name="Daum C."/>
            <person name="Saski C.A."/>
            <person name="Payton A.C."/>
            <person name="Mcbreen J.C."/>
            <person name="Conrad R.E."/>
            <person name="Kollar L.M."/>
            <person name="Olsson S."/>
            <person name="Huttunen S."/>
            <person name="Landis J.B."/>
            <person name="Wickett N.J."/>
            <person name="Johnson M.G."/>
            <person name="Rensing S.A."/>
            <person name="Grimwood J."/>
            <person name="Schmutz J."/>
            <person name="Mcdaniel S.F."/>
        </authorList>
    </citation>
    <scope>NUCLEOTIDE SEQUENCE</scope>
    <source>
        <strain evidence="6">R40</strain>
    </source>
</reference>
<keyword evidence="4" id="KW-1015">Disulfide bond</keyword>
<sequence>MGRMVVMAVAILAVMVITQVEAGLGSSDMANKVEFASGLQDMDLARSQYHEDAVDEFLDVPTRRILGTTTTYISYDALSANRAPCPSGTAVGSSYYGCTPTGTATPYTRSCTALTKCARG</sequence>
<feature type="chain" id="PRO_5035888941" evidence="5">
    <location>
        <begin position="23"/>
        <end position="120"/>
    </location>
</feature>
<evidence type="ECO:0000256" key="2">
    <source>
        <dbReference type="ARBA" id="ARBA00022702"/>
    </source>
</evidence>